<dbReference type="GO" id="GO:0016758">
    <property type="term" value="F:hexosyltransferase activity"/>
    <property type="evidence" value="ECO:0007669"/>
    <property type="project" value="UniProtKB-ARBA"/>
</dbReference>
<dbReference type="Proteomes" id="UP000477651">
    <property type="component" value="Unassembled WGS sequence"/>
</dbReference>
<accession>A0A6L9Y4T3</accession>
<organism evidence="2 3">
    <name type="scientific">Pelistega ratti</name>
    <dbReference type="NCBI Taxonomy" id="2652177"/>
    <lineage>
        <taxon>Bacteria</taxon>
        <taxon>Pseudomonadati</taxon>
        <taxon>Pseudomonadota</taxon>
        <taxon>Betaproteobacteria</taxon>
        <taxon>Burkholderiales</taxon>
        <taxon>Alcaligenaceae</taxon>
        <taxon>Pelistega</taxon>
    </lineage>
</organism>
<feature type="domain" description="Glycosyltransferase 2-like" evidence="1">
    <location>
        <begin position="7"/>
        <end position="140"/>
    </location>
</feature>
<name>A0A6L9Y4T3_9BURK</name>
<keyword evidence="3" id="KW-1185">Reference proteome</keyword>
<dbReference type="Gene3D" id="3.90.550.10">
    <property type="entry name" value="Spore Coat Polysaccharide Biosynthesis Protein SpsA, Chain A"/>
    <property type="match status" value="1"/>
</dbReference>
<reference evidence="2 3" key="1">
    <citation type="submission" date="2020-02" db="EMBL/GenBank/DDBJ databases">
        <title>Pelistega sp. NLN82 were isolated from wild rodents of the Hainan Island.</title>
        <authorList>
            <person name="Niu N."/>
            <person name="Zhou J."/>
        </authorList>
    </citation>
    <scope>NUCLEOTIDE SEQUENCE [LARGE SCALE GENOMIC DNA]</scope>
    <source>
        <strain evidence="2 3">NLN82</strain>
    </source>
</reference>
<protein>
    <submittedName>
        <fullName evidence="2">Glycosyltransferase family 2 protein</fullName>
    </submittedName>
</protein>
<dbReference type="InterPro" id="IPR001173">
    <property type="entry name" value="Glyco_trans_2-like"/>
</dbReference>
<keyword evidence="2" id="KW-0808">Transferase</keyword>
<dbReference type="Pfam" id="PF00535">
    <property type="entry name" value="Glycos_transf_2"/>
    <property type="match status" value="1"/>
</dbReference>
<dbReference type="PANTHER" id="PTHR22916">
    <property type="entry name" value="GLYCOSYLTRANSFERASE"/>
    <property type="match status" value="1"/>
</dbReference>
<dbReference type="SUPFAM" id="SSF53448">
    <property type="entry name" value="Nucleotide-diphospho-sugar transferases"/>
    <property type="match status" value="1"/>
</dbReference>
<dbReference type="AlphaFoldDB" id="A0A6L9Y4T3"/>
<dbReference type="CDD" id="cd00761">
    <property type="entry name" value="Glyco_tranf_GTA_type"/>
    <property type="match status" value="1"/>
</dbReference>
<dbReference type="PANTHER" id="PTHR22916:SF3">
    <property type="entry name" value="UDP-GLCNAC:BETAGAL BETA-1,3-N-ACETYLGLUCOSAMINYLTRANSFERASE-LIKE PROTEIN 1"/>
    <property type="match status" value="1"/>
</dbReference>
<dbReference type="InterPro" id="IPR029044">
    <property type="entry name" value="Nucleotide-diphossugar_trans"/>
</dbReference>
<comment type="caution">
    <text evidence="2">The sequence shown here is derived from an EMBL/GenBank/DDBJ whole genome shotgun (WGS) entry which is preliminary data.</text>
</comment>
<proteinExistence type="predicted"/>
<dbReference type="EMBL" id="JAAGYR010000004">
    <property type="protein sequence ID" value="NEN75373.1"/>
    <property type="molecule type" value="Genomic_DNA"/>
</dbReference>
<dbReference type="RefSeq" id="WP_163764049.1">
    <property type="nucleotide sequence ID" value="NZ_JAAGYR010000004.1"/>
</dbReference>
<evidence type="ECO:0000313" key="3">
    <source>
        <dbReference type="Proteomes" id="UP000477651"/>
    </source>
</evidence>
<sequence>MSRPLISIVVPAYNVVEYLSDAIESVISQWDNDWELIIVNDGAVDGAYSLLEEYKLKINSDRFVVIHKDNEGLVAARNSGVESARGEYLVFLDGDDFFVPKRLNLIKFCLKEHSPDCLIIDFNYYDDDGGGFYANSMHKRLEPRKLLLVSDNTVAAVYENAQVYLWKHIFRKSIFKKCPAPEGRHYEDISTIPSLVSECQTVFYLPAKVVYYRQRVGSIMKVKNQKNILDLSSSLNMVTDNLKKSKLSMSKELALQHSIFALKVFTWACGDTLSNKSLSPRELYPVFVNNFNYTNLVNLDDLKYGMKDDMKTWRKFYMFYNYPSSFYLAFYLRHHFNRAYKLLNKLRNFIFHLSN</sequence>
<evidence type="ECO:0000259" key="1">
    <source>
        <dbReference type="Pfam" id="PF00535"/>
    </source>
</evidence>
<evidence type="ECO:0000313" key="2">
    <source>
        <dbReference type="EMBL" id="NEN75373.1"/>
    </source>
</evidence>
<gene>
    <name evidence="2" type="ORF">F9B74_03400</name>
</gene>